<keyword evidence="2" id="KW-1133">Transmembrane helix</keyword>
<evidence type="ECO:0000256" key="1">
    <source>
        <dbReference type="SAM" id="MobiDB-lite"/>
    </source>
</evidence>
<dbReference type="Proteomes" id="UP001461498">
    <property type="component" value="Unassembled WGS sequence"/>
</dbReference>
<comment type="caution">
    <text evidence="3">The sequence shown here is derived from an EMBL/GenBank/DDBJ whole genome shotgun (WGS) entry which is preliminary data.</text>
</comment>
<accession>A0AAW1DFD9</accession>
<sequence length="305" mass="34982">MSELKENESEQVGNSEEIIANNSENTDDTFTDDVLDYNQVRDYVHKVSNKPVVTKPKYSAIDQQYEIIDKPKRQVNLPKIESVKTIYECNVCGTLLNEKHFYSRSLSADTLETITEDIELPKLRRSHRADGLVTTQSINTSCLVKPLYQLADEHITDYFEPMDTTSDTDIPTVQKSKEKLINNKIIQIENEISKSNYNFMKYTSGLNRIPPLYSGSLWGNCFNSMTRPGALPHISKNGIYYRVVDYSQLTPDYVLITITNPKLVKRFRRSRRFPRINSINGTMFALGVSLCTVLVLIGFIHRSFE</sequence>
<dbReference type="EMBL" id="JAPXFL010000003">
    <property type="protein sequence ID" value="KAK9508450.1"/>
    <property type="molecule type" value="Genomic_DNA"/>
</dbReference>
<feature type="compositionally biased region" description="Low complexity" evidence="1">
    <location>
        <begin position="14"/>
        <end position="24"/>
    </location>
</feature>
<gene>
    <name evidence="3" type="ORF">O3M35_006004</name>
</gene>
<dbReference type="AlphaFoldDB" id="A0AAW1DFD9"/>
<feature type="region of interest" description="Disordered" evidence="1">
    <location>
        <begin position="1"/>
        <end position="30"/>
    </location>
</feature>
<evidence type="ECO:0000313" key="4">
    <source>
        <dbReference type="Proteomes" id="UP001461498"/>
    </source>
</evidence>
<proteinExistence type="predicted"/>
<feature type="transmembrane region" description="Helical" evidence="2">
    <location>
        <begin position="276"/>
        <end position="300"/>
    </location>
</feature>
<keyword evidence="2" id="KW-0472">Membrane</keyword>
<protein>
    <submittedName>
        <fullName evidence="3">Uncharacterized protein</fullName>
    </submittedName>
</protein>
<evidence type="ECO:0000313" key="3">
    <source>
        <dbReference type="EMBL" id="KAK9508450.1"/>
    </source>
</evidence>
<name>A0AAW1DFD9_9HEMI</name>
<keyword evidence="4" id="KW-1185">Reference proteome</keyword>
<keyword evidence="2" id="KW-0812">Transmembrane</keyword>
<reference evidence="3 4" key="1">
    <citation type="submission" date="2022-12" db="EMBL/GenBank/DDBJ databases">
        <title>Chromosome-level genome assembly of true bugs.</title>
        <authorList>
            <person name="Ma L."/>
            <person name="Li H."/>
        </authorList>
    </citation>
    <scope>NUCLEOTIDE SEQUENCE [LARGE SCALE GENOMIC DNA]</scope>
    <source>
        <strain evidence="3">Lab_2022b</strain>
    </source>
</reference>
<organism evidence="3 4">
    <name type="scientific">Rhynocoris fuscipes</name>
    <dbReference type="NCBI Taxonomy" id="488301"/>
    <lineage>
        <taxon>Eukaryota</taxon>
        <taxon>Metazoa</taxon>
        <taxon>Ecdysozoa</taxon>
        <taxon>Arthropoda</taxon>
        <taxon>Hexapoda</taxon>
        <taxon>Insecta</taxon>
        <taxon>Pterygota</taxon>
        <taxon>Neoptera</taxon>
        <taxon>Paraneoptera</taxon>
        <taxon>Hemiptera</taxon>
        <taxon>Heteroptera</taxon>
        <taxon>Panheteroptera</taxon>
        <taxon>Cimicomorpha</taxon>
        <taxon>Reduviidae</taxon>
        <taxon>Harpactorinae</taxon>
        <taxon>Harpactorini</taxon>
        <taxon>Rhynocoris</taxon>
    </lineage>
</organism>
<evidence type="ECO:0000256" key="2">
    <source>
        <dbReference type="SAM" id="Phobius"/>
    </source>
</evidence>